<dbReference type="EMBL" id="LNQE01000476">
    <property type="protein sequence ID" value="KUG26362.1"/>
    <property type="molecule type" value="Genomic_DNA"/>
</dbReference>
<reference evidence="2" key="1">
    <citation type="journal article" date="2015" name="Proc. Natl. Acad. Sci. U.S.A.">
        <title>Networks of energetic and metabolic interactions define dynamics in microbial communities.</title>
        <authorList>
            <person name="Embree M."/>
            <person name="Liu J.K."/>
            <person name="Al-Bassam M.M."/>
            <person name="Zengler K."/>
        </authorList>
    </citation>
    <scope>NUCLEOTIDE SEQUENCE</scope>
</reference>
<accession>A0A0W8FZN7</accession>
<name>A0A0W8FZN7_9ZZZZ</name>
<feature type="domain" description="DUF2779" evidence="1">
    <location>
        <begin position="298"/>
        <end position="423"/>
    </location>
</feature>
<organism evidence="2">
    <name type="scientific">hydrocarbon metagenome</name>
    <dbReference type="NCBI Taxonomy" id="938273"/>
    <lineage>
        <taxon>unclassified sequences</taxon>
        <taxon>metagenomes</taxon>
        <taxon>ecological metagenomes</taxon>
    </lineage>
</organism>
<dbReference type="AlphaFoldDB" id="A0A0W8FZN7"/>
<dbReference type="Pfam" id="PF11074">
    <property type="entry name" value="DUF2779"/>
    <property type="match status" value="1"/>
</dbReference>
<comment type="caution">
    <text evidence="2">The sequence shown here is derived from an EMBL/GenBank/DDBJ whole genome shotgun (WGS) entry which is preliminary data.</text>
</comment>
<evidence type="ECO:0000313" key="2">
    <source>
        <dbReference type="EMBL" id="KUG26362.1"/>
    </source>
</evidence>
<gene>
    <name evidence="2" type="ORF">ASZ90_003798</name>
</gene>
<proteinExistence type="predicted"/>
<dbReference type="Gene3D" id="3.90.320.10">
    <property type="match status" value="1"/>
</dbReference>
<dbReference type="InterPro" id="IPR021301">
    <property type="entry name" value="DUF2779"/>
</dbReference>
<sequence length="493" mass="56849">MASSHILSKSTFLKGLQCDKHLYLYKNNKELLDPLSEMQQAIFSRGTDVGKLAQQLFPGGIDASPPSLTKFDESIKLTHELIKRGEQVIYEASFMFEQVLAAADIVVKKDDGWKVFEVKSSTSVNEVHINDAAVQYWIVSNLGYNVKDISIVYINNQYTRKGELDLNSLFSIESVLKLVLEKQKFVTEEVVRQKRVLYKKSIPKVDIGMHCTDPYPCGFIGYCWKHIPENSVFDISGMQLRKKIELYEKGIIKLSDIPNDFGLNKNQQLQIDGVMNNKKMVDKEAIKEFLSTLSYPMYFVDFESFQPPVPLYDNSKPYQQIPFQYSVHYKKSADSELQHFEFIAEPDTDPRIPFIENLLKVLGDKGDIIVYNKSFEITRLKEIQRDLPKYAKQIEKLFDRVKDLMLPFQKKYYYLPEMKGSYSIKYVLPALVPELNYNNMAIADGGTASLAYESLLTLDDFIKIDEIKKHLLEYCKLDTLAMVRILEKLGELI</sequence>
<dbReference type="InterPro" id="IPR011604">
    <property type="entry name" value="PDDEXK-like_dom_sf"/>
</dbReference>
<protein>
    <recommendedName>
        <fullName evidence="1">DUF2779 domain-containing protein</fullName>
    </recommendedName>
</protein>
<evidence type="ECO:0000259" key="1">
    <source>
        <dbReference type="Pfam" id="PF11074"/>
    </source>
</evidence>